<dbReference type="Proteomes" id="UP000887577">
    <property type="component" value="Unplaced"/>
</dbReference>
<dbReference type="GO" id="GO:0008569">
    <property type="term" value="F:minus-end-directed microtubule motor activity"/>
    <property type="evidence" value="ECO:0007669"/>
    <property type="project" value="TreeGrafter"/>
</dbReference>
<evidence type="ECO:0000259" key="2">
    <source>
        <dbReference type="Pfam" id="PF12780"/>
    </source>
</evidence>
<comment type="similarity">
    <text evidence="1">Belongs to the dynein heavy chain family.</text>
</comment>
<evidence type="ECO:0000256" key="1">
    <source>
        <dbReference type="ARBA" id="ARBA00008887"/>
    </source>
</evidence>
<proteinExistence type="inferred from homology"/>
<organism evidence="3 4">
    <name type="scientific">Panagrolaimus superbus</name>
    <dbReference type="NCBI Taxonomy" id="310955"/>
    <lineage>
        <taxon>Eukaryota</taxon>
        <taxon>Metazoa</taxon>
        <taxon>Ecdysozoa</taxon>
        <taxon>Nematoda</taxon>
        <taxon>Chromadorea</taxon>
        <taxon>Rhabditida</taxon>
        <taxon>Tylenchina</taxon>
        <taxon>Panagrolaimomorpha</taxon>
        <taxon>Panagrolaimoidea</taxon>
        <taxon>Panagrolaimidae</taxon>
        <taxon>Panagrolaimus</taxon>
    </lineage>
</organism>
<name>A0A914Y945_9BILA</name>
<feature type="domain" description="Dynein heavy chain AAA module D4" evidence="2">
    <location>
        <begin position="1"/>
        <end position="227"/>
    </location>
</feature>
<dbReference type="InterPro" id="IPR024317">
    <property type="entry name" value="Dynein_heavy_chain_D4_dom"/>
</dbReference>
<dbReference type="Gene3D" id="1.20.920.20">
    <property type="match status" value="1"/>
</dbReference>
<dbReference type="InterPro" id="IPR027417">
    <property type="entry name" value="P-loop_NTPase"/>
</dbReference>
<dbReference type="Pfam" id="PF12780">
    <property type="entry name" value="AAA_8"/>
    <property type="match status" value="1"/>
</dbReference>
<dbReference type="GO" id="GO:0005938">
    <property type="term" value="C:cell cortex"/>
    <property type="evidence" value="ECO:0007669"/>
    <property type="project" value="TreeGrafter"/>
</dbReference>
<accession>A0A914Y945</accession>
<sequence length="232" mass="26421">MIGVSGSGKTTLSRFVAWINGISVFQLKVHSGYTGTDFDEDIRHVLRRAGCKNERICFIMDESNMLDTGFLERLNTLLANGEVPGLFEGEENASLMNQIKEGAAKSGLMLDSNEELYKWFTAQIIRNLHVRLLLLRYLTDVWYGDWADSALYQVGNELTSSMDINAVEYIPPMAMSRVCDLLPEPIRYRDAVVNSFVLFHNAVRKVNESESRKGHRITALTPRHFLDTSYYR</sequence>
<dbReference type="PANTHER" id="PTHR10676">
    <property type="entry name" value="DYNEIN HEAVY CHAIN FAMILY PROTEIN"/>
    <property type="match status" value="1"/>
</dbReference>
<dbReference type="GO" id="GO:0005881">
    <property type="term" value="C:cytoplasmic microtubule"/>
    <property type="evidence" value="ECO:0007669"/>
    <property type="project" value="TreeGrafter"/>
</dbReference>
<dbReference type="SUPFAM" id="SSF52540">
    <property type="entry name" value="P-loop containing nucleoside triphosphate hydrolases"/>
    <property type="match status" value="1"/>
</dbReference>
<dbReference type="AlphaFoldDB" id="A0A914Y945"/>
<dbReference type="GO" id="GO:0008090">
    <property type="term" value="P:retrograde axonal transport"/>
    <property type="evidence" value="ECO:0007669"/>
    <property type="project" value="TreeGrafter"/>
</dbReference>
<dbReference type="PANTHER" id="PTHR10676:SF314">
    <property type="entry name" value="CYTOPLASMIC DYNEIN 1 HEAVY CHAIN 1"/>
    <property type="match status" value="1"/>
</dbReference>
<dbReference type="GO" id="GO:0051959">
    <property type="term" value="F:dynein light intermediate chain binding"/>
    <property type="evidence" value="ECO:0007669"/>
    <property type="project" value="InterPro"/>
</dbReference>
<dbReference type="GO" id="GO:0007097">
    <property type="term" value="P:nuclear migration"/>
    <property type="evidence" value="ECO:0007669"/>
    <property type="project" value="TreeGrafter"/>
</dbReference>
<dbReference type="GO" id="GO:1904115">
    <property type="term" value="C:axon cytoplasm"/>
    <property type="evidence" value="ECO:0007669"/>
    <property type="project" value="GOC"/>
</dbReference>
<dbReference type="GO" id="GO:0005868">
    <property type="term" value="C:cytoplasmic dynein complex"/>
    <property type="evidence" value="ECO:0007669"/>
    <property type="project" value="TreeGrafter"/>
</dbReference>
<protein>
    <submittedName>
        <fullName evidence="4">Dynein heavy chain AAA module D4 domain-containing protein</fullName>
    </submittedName>
</protein>
<evidence type="ECO:0000313" key="4">
    <source>
        <dbReference type="WBParaSite" id="PSU_v2.g1528.t1"/>
    </source>
</evidence>
<dbReference type="GO" id="GO:0045505">
    <property type="term" value="F:dynein intermediate chain binding"/>
    <property type="evidence" value="ECO:0007669"/>
    <property type="project" value="InterPro"/>
</dbReference>
<dbReference type="WBParaSite" id="PSU_v2.g1528.t1">
    <property type="protein sequence ID" value="PSU_v2.g1528.t1"/>
    <property type="gene ID" value="PSU_v2.g1528"/>
</dbReference>
<keyword evidence="3" id="KW-1185">Reference proteome</keyword>
<dbReference type="GO" id="GO:0007052">
    <property type="term" value="P:mitotic spindle organization"/>
    <property type="evidence" value="ECO:0007669"/>
    <property type="project" value="TreeGrafter"/>
</dbReference>
<evidence type="ECO:0000313" key="3">
    <source>
        <dbReference type="Proteomes" id="UP000887577"/>
    </source>
</evidence>
<reference evidence="4" key="1">
    <citation type="submission" date="2022-11" db="UniProtKB">
        <authorList>
            <consortium name="WormBaseParasite"/>
        </authorList>
    </citation>
    <scope>IDENTIFICATION</scope>
</reference>
<dbReference type="GO" id="GO:0031122">
    <property type="term" value="P:cytoplasmic microtubule organization"/>
    <property type="evidence" value="ECO:0007669"/>
    <property type="project" value="TreeGrafter"/>
</dbReference>
<dbReference type="InterPro" id="IPR026983">
    <property type="entry name" value="DHC"/>
</dbReference>
<dbReference type="Gene3D" id="3.40.50.300">
    <property type="entry name" value="P-loop containing nucleotide triphosphate hydrolases"/>
    <property type="match status" value="1"/>
</dbReference>